<proteinExistence type="predicted"/>
<evidence type="ECO:0000313" key="2">
    <source>
        <dbReference type="Proteomes" id="UP001732700"/>
    </source>
</evidence>
<organism evidence="1 2">
    <name type="scientific">Avena sativa</name>
    <name type="common">Oat</name>
    <dbReference type="NCBI Taxonomy" id="4498"/>
    <lineage>
        <taxon>Eukaryota</taxon>
        <taxon>Viridiplantae</taxon>
        <taxon>Streptophyta</taxon>
        <taxon>Embryophyta</taxon>
        <taxon>Tracheophyta</taxon>
        <taxon>Spermatophyta</taxon>
        <taxon>Magnoliopsida</taxon>
        <taxon>Liliopsida</taxon>
        <taxon>Poales</taxon>
        <taxon>Poaceae</taxon>
        <taxon>BOP clade</taxon>
        <taxon>Pooideae</taxon>
        <taxon>Poodae</taxon>
        <taxon>Poeae</taxon>
        <taxon>Poeae Chloroplast Group 1 (Aveneae type)</taxon>
        <taxon>Aveninae</taxon>
        <taxon>Avena</taxon>
    </lineage>
</organism>
<evidence type="ECO:0000313" key="1">
    <source>
        <dbReference type="EnsemblPlants" id="AVESA.00010b.r2.7CG0655810.1.CDS"/>
    </source>
</evidence>
<reference evidence="1" key="1">
    <citation type="submission" date="2021-05" db="EMBL/GenBank/DDBJ databases">
        <authorList>
            <person name="Scholz U."/>
            <person name="Mascher M."/>
            <person name="Fiebig A."/>
        </authorList>
    </citation>
    <scope>NUCLEOTIDE SEQUENCE [LARGE SCALE GENOMIC DNA]</scope>
</reference>
<dbReference type="Proteomes" id="UP001732700">
    <property type="component" value="Chromosome 7C"/>
</dbReference>
<accession>A0ACD5ZT04</accession>
<name>A0ACD5ZT04_AVESA</name>
<sequence length="275" mass="29972">MAGVVCYGSRRLCELLQEQQEPFLLHQGAATDAAAQPCCSVAGGRKSAWGRAVRRALRRWDDLAGCFPCAAHQSLLRRMPRAGAGDTGGTDCRLGVEEEFDDDGGRRLSPVSVLDVLRCYSDEESCSSPALSHWEEEKDDLPPSTSGTSSPPPNLQNQNDLLTGAATYRCYSVSANDKIATRAAEAATTGIGEQRKSREEEEEEERKTISSWERIARDIARVPVLAELDLSSSVSVPEWRRFGVREAAGVGASIEAMIFEEVRAEAVRDLLSLRA</sequence>
<keyword evidence="2" id="KW-1185">Reference proteome</keyword>
<protein>
    <submittedName>
        <fullName evidence="1">Uncharacterized protein</fullName>
    </submittedName>
</protein>
<reference evidence="1" key="2">
    <citation type="submission" date="2025-09" db="UniProtKB">
        <authorList>
            <consortium name="EnsemblPlants"/>
        </authorList>
    </citation>
    <scope>IDENTIFICATION</scope>
</reference>
<dbReference type="EnsemblPlants" id="AVESA.00010b.r2.7CG0655810.1">
    <property type="protein sequence ID" value="AVESA.00010b.r2.7CG0655810.1.CDS"/>
    <property type="gene ID" value="AVESA.00010b.r2.7CG0655810"/>
</dbReference>